<feature type="compositionally biased region" description="Basic residues" evidence="4">
    <location>
        <begin position="600"/>
        <end position="615"/>
    </location>
</feature>
<feature type="compositionally biased region" description="Low complexity" evidence="4">
    <location>
        <begin position="636"/>
        <end position="648"/>
    </location>
</feature>
<feature type="region of interest" description="Disordered" evidence="4">
    <location>
        <begin position="392"/>
        <end position="495"/>
    </location>
</feature>
<feature type="compositionally biased region" description="Polar residues" evidence="4">
    <location>
        <begin position="467"/>
        <end position="480"/>
    </location>
</feature>
<evidence type="ECO:0000256" key="2">
    <source>
        <dbReference type="ARBA" id="ARBA00022900"/>
    </source>
</evidence>
<evidence type="ECO:0000313" key="6">
    <source>
        <dbReference type="EMBL" id="CAG9783584.1"/>
    </source>
</evidence>
<dbReference type="AlphaFoldDB" id="A0A9N9W7S4"/>
<evidence type="ECO:0000256" key="3">
    <source>
        <dbReference type="ARBA" id="ARBA00023157"/>
    </source>
</evidence>
<feature type="region of interest" description="Disordered" evidence="4">
    <location>
        <begin position="98"/>
        <end position="118"/>
    </location>
</feature>
<feature type="domain" description="Kazal-like" evidence="5">
    <location>
        <begin position="259"/>
        <end position="300"/>
    </location>
</feature>
<dbReference type="EMBL" id="OU893342">
    <property type="protein sequence ID" value="CAG9783584.1"/>
    <property type="molecule type" value="Genomic_DNA"/>
</dbReference>
<feature type="compositionally biased region" description="Basic and acidic residues" evidence="4">
    <location>
        <begin position="194"/>
        <end position="222"/>
    </location>
</feature>
<dbReference type="OrthoDB" id="7490919at2759"/>
<reference evidence="6" key="2">
    <citation type="submission" date="2022-10" db="EMBL/GenBank/DDBJ databases">
        <authorList>
            <consortium name="ENA_rothamsted_submissions"/>
            <consortium name="culmorum"/>
            <person name="King R."/>
        </authorList>
    </citation>
    <scope>NUCLEOTIDE SEQUENCE</scope>
</reference>
<evidence type="ECO:0000313" key="7">
    <source>
        <dbReference type="Proteomes" id="UP001153714"/>
    </source>
</evidence>
<dbReference type="Pfam" id="PF00050">
    <property type="entry name" value="Kazal_1"/>
    <property type="match status" value="1"/>
</dbReference>
<dbReference type="InterPro" id="IPR050653">
    <property type="entry name" value="Prot_Inhib_GrowthFact_Antg"/>
</dbReference>
<dbReference type="PROSITE" id="PS51465">
    <property type="entry name" value="KAZAL_2"/>
    <property type="match status" value="5"/>
</dbReference>
<dbReference type="Gene3D" id="3.30.60.30">
    <property type="match status" value="5"/>
</dbReference>
<sequence length="834" mass="95414">MFHLHLPIIDFQKSVSSSTEMTFLAAYVTLFYGLIKWHNVVALSCISNEPVCGNDGNTYKTICHLSLARARNEDLLPLHEGHCQFTIDEVPTYSNLEESTNLGRSKKEKKYNSSKNKKLKDPREILPCHSNWFPVCGSDGNTYPNRCTALYETLIDPSLYVIHPGECKKNEKQSNKLFGKNKEPNKFKKSKKQNFKDMTEEKDVSKLNKKQNSKDTTEERQVNKLGKKQNLKDTTEEKAVSNGDKKQTLNDATEEIEVCSTNRSPVCGSDGTTYPNKCYALYATLTNPDLYVKHSGFIIWTTLAVSNGNFWPFECPFKQPKLSPQLCASDGNTYGTLCEFKAAQTYNPSLYVMHRGKCKHIRFTTTTNTPRKWNPFYPFETPNYECTHKCMTTTRKPKRKRPSTTKRRTRSTTTVHESSELEPYEAEYESIETTTKSPKLTTKRPKHQTQLPESLEIETSEPPQDGSAESFQQSDESVGNNDEDPTETVKTTKPVDEDEEGFILWTLLVVSNGNFWPFECPFKEQNHSPQLCSSDGITYGTLCEFKAAQIYNPTLFVVHRGKCKHIKFTTTTNTPRKWNPFYPFETTNSECKHKCMTTTRKPKIKRPSTTKRRTRSTTTVYESSESESYEAEYESIETTTKRPNTTTKTRPKHPTPLPESLEIETSEPPQYGSAESVQQLDESDSKNDENPTDTVKPTEHDDETEKGTLLLTLAVYCYGTFSVNCPPRQQFGEPEEICTTTGITYDNICQYKLAKMFNPSLLILYVGKCEIENYNDNESEEYDVEDEYEEARKKRRNRNKPNKKGGKGKNGKNGQRRGRDYQFKSARIATMKVT</sequence>
<feature type="region of interest" description="Disordered" evidence="4">
    <location>
        <begin position="779"/>
        <end position="834"/>
    </location>
</feature>
<keyword evidence="3" id="KW-1015">Disulfide bond</keyword>
<evidence type="ECO:0000259" key="5">
    <source>
        <dbReference type="PROSITE" id="PS51465"/>
    </source>
</evidence>
<feature type="compositionally biased region" description="Basic residues" evidence="4">
    <location>
        <begin position="793"/>
        <end position="816"/>
    </location>
</feature>
<feature type="compositionally biased region" description="Polar residues" evidence="4">
    <location>
        <begin position="431"/>
        <end position="440"/>
    </location>
</feature>
<dbReference type="GO" id="GO:0030154">
    <property type="term" value="P:cell differentiation"/>
    <property type="evidence" value="ECO:0007669"/>
    <property type="project" value="TreeGrafter"/>
</dbReference>
<dbReference type="PANTHER" id="PTHR10913">
    <property type="entry name" value="FOLLISTATIN-RELATED"/>
    <property type="match status" value="1"/>
</dbReference>
<dbReference type="GO" id="GO:0005576">
    <property type="term" value="C:extracellular region"/>
    <property type="evidence" value="ECO:0007669"/>
    <property type="project" value="TreeGrafter"/>
</dbReference>
<keyword evidence="1" id="KW-0646">Protease inhibitor</keyword>
<feature type="domain" description="Kazal-like" evidence="5">
    <location>
        <begin position="514"/>
        <end position="565"/>
    </location>
</feature>
<dbReference type="InterPro" id="IPR002350">
    <property type="entry name" value="Kazal_dom"/>
</dbReference>
<accession>A0A9N9W7S4</accession>
<dbReference type="PANTHER" id="PTHR10913:SF45">
    <property type="entry name" value="FOLLISTATIN, ISOFORM A-RELATED"/>
    <property type="match status" value="1"/>
</dbReference>
<reference evidence="6" key="1">
    <citation type="submission" date="2021-12" db="EMBL/GenBank/DDBJ databases">
        <authorList>
            <person name="King R."/>
        </authorList>
    </citation>
    <scope>NUCLEOTIDE SEQUENCE</scope>
</reference>
<name>A0A9N9W7S4_9NEOP</name>
<dbReference type="CDD" id="cd00104">
    <property type="entry name" value="KAZAL_FS"/>
    <property type="match status" value="5"/>
</dbReference>
<feature type="domain" description="Kazal-like" evidence="5">
    <location>
        <begin position="113"/>
        <end position="169"/>
    </location>
</feature>
<feature type="compositionally biased region" description="Basic and acidic residues" evidence="4">
    <location>
        <begin position="230"/>
        <end position="247"/>
    </location>
</feature>
<dbReference type="Pfam" id="PF07648">
    <property type="entry name" value="Kazal_2"/>
    <property type="match status" value="4"/>
</dbReference>
<feature type="domain" description="Kazal-like" evidence="5">
    <location>
        <begin position="309"/>
        <end position="360"/>
    </location>
</feature>
<evidence type="ECO:0000256" key="1">
    <source>
        <dbReference type="ARBA" id="ARBA00022690"/>
    </source>
</evidence>
<protein>
    <recommendedName>
        <fullName evidence="5">Kazal-like domain-containing protein</fullName>
    </recommendedName>
</protein>
<evidence type="ECO:0000256" key="4">
    <source>
        <dbReference type="SAM" id="MobiDB-lite"/>
    </source>
</evidence>
<gene>
    <name evidence="6" type="ORF">DIATSA_LOCUS1749</name>
</gene>
<dbReference type="Proteomes" id="UP001153714">
    <property type="component" value="Chromosome 11"/>
</dbReference>
<feature type="domain" description="Kazal-like" evidence="5">
    <location>
        <begin position="47"/>
        <end position="85"/>
    </location>
</feature>
<dbReference type="SMART" id="SM00280">
    <property type="entry name" value="KAZAL"/>
    <property type="match status" value="6"/>
</dbReference>
<feature type="region of interest" description="Disordered" evidence="4">
    <location>
        <begin position="172"/>
        <end position="247"/>
    </location>
</feature>
<feature type="compositionally biased region" description="Basic and acidic residues" evidence="4">
    <location>
        <begin position="172"/>
        <end position="186"/>
    </location>
</feature>
<feature type="compositionally biased region" description="Basic residues" evidence="4">
    <location>
        <begin position="395"/>
        <end position="410"/>
    </location>
</feature>
<keyword evidence="7" id="KW-1185">Reference proteome</keyword>
<feature type="region of interest" description="Disordered" evidence="4">
    <location>
        <begin position="598"/>
        <end position="705"/>
    </location>
</feature>
<feature type="compositionally biased region" description="Acidic residues" evidence="4">
    <location>
        <begin position="420"/>
        <end position="430"/>
    </location>
</feature>
<feature type="compositionally biased region" description="Acidic residues" evidence="4">
    <location>
        <begin position="779"/>
        <end position="789"/>
    </location>
</feature>
<feature type="compositionally biased region" description="Basic and acidic residues" evidence="4">
    <location>
        <begin position="696"/>
        <end position="705"/>
    </location>
</feature>
<keyword evidence="2" id="KW-0722">Serine protease inhibitor</keyword>
<organism evidence="6 7">
    <name type="scientific">Diatraea saccharalis</name>
    <name type="common">sugarcane borer</name>
    <dbReference type="NCBI Taxonomy" id="40085"/>
    <lineage>
        <taxon>Eukaryota</taxon>
        <taxon>Metazoa</taxon>
        <taxon>Ecdysozoa</taxon>
        <taxon>Arthropoda</taxon>
        <taxon>Hexapoda</taxon>
        <taxon>Insecta</taxon>
        <taxon>Pterygota</taxon>
        <taxon>Neoptera</taxon>
        <taxon>Endopterygota</taxon>
        <taxon>Lepidoptera</taxon>
        <taxon>Glossata</taxon>
        <taxon>Ditrysia</taxon>
        <taxon>Pyraloidea</taxon>
        <taxon>Crambidae</taxon>
        <taxon>Crambinae</taxon>
        <taxon>Diatraea</taxon>
    </lineage>
</organism>
<proteinExistence type="predicted"/>
<dbReference type="SUPFAM" id="SSF100895">
    <property type="entry name" value="Kazal-type serine protease inhibitors"/>
    <property type="match status" value="6"/>
</dbReference>
<dbReference type="InterPro" id="IPR036058">
    <property type="entry name" value="Kazal_dom_sf"/>
</dbReference>
<feature type="compositionally biased region" description="Acidic residues" evidence="4">
    <location>
        <begin position="624"/>
        <end position="635"/>
    </location>
</feature>